<keyword evidence="2" id="KW-1133">Transmembrane helix</keyword>
<evidence type="ECO:0000313" key="3">
    <source>
        <dbReference type="EMBL" id="MDR6598731.1"/>
    </source>
</evidence>
<feature type="compositionally biased region" description="Low complexity" evidence="1">
    <location>
        <begin position="73"/>
        <end position="86"/>
    </location>
</feature>
<keyword evidence="2" id="KW-0472">Membrane</keyword>
<evidence type="ECO:0000256" key="1">
    <source>
        <dbReference type="SAM" id="MobiDB-lite"/>
    </source>
</evidence>
<accession>A0ABU1Q7R6</accession>
<evidence type="ECO:0000313" key="4">
    <source>
        <dbReference type="Proteomes" id="UP001268819"/>
    </source>
</evidence>
<gene>
    <name evidence="3" type="ORF">J2S66_007115</name>
</gene>
<evidence type="ECO:0000256" key="2">
    <source>
        <dbReference type="SAM" id="Phobius"/>
    </source>
</evidence>
<sequence length="213" mass="22236">MSGQVRGDLNVQARTIGRIDHGNRERWGVVALAVLGLALVTAVVLVVALTTRTDATAYQVEGTGRPGSADPLPATSTRTSAPARTSGPAAPPSDGLEVRLERGTALDLDIGQTEGQRAAGASGPFDVHLDQFNLLRSNSGGVHPYTGPPSEAGRWCADTLAAEPRADPVFATSPGLRYCFATSDGHPATVTVKEADLATYDTGHVVLDARVWR</sequence>
<reference evidence="3 4" key="1">
    <citation type="submission" date="2023-07" db="EMBL/GenBank/DDBJ databases">
        <title>Sequencing the genomes of 1000 actinobacteria strains.</title>
        <authorList>
            <person name="Klenk H.-P."/>
        </authorList>
    </citation>
    <scope>NUCLEOTIDE SEQUENCE [LARGE SCALE GENOMIC DNA]</scope>
    <source>
        <strain evidence="3 4">DSM 43749</strain>
    </source>
</reference>
<keyword evidence="4" id="KW-1185">Reference proteome</keyword>
<dbReference type="RefSeq" id="WP_310313804.1">
    <property type="nucleotide sequence ID" value="NZ_BAAAXB010000001.1"/>
</dbReference>
<dbReference type="Proteomes" id="UP001268819">
    <property type="component" value="Unassembled WGS sequence"/>
</dbReference>
<comment type="caution">
    <text evidence="3">The sequence shown here is derived from an EMBL/GenBank/DDBJ whole genome shotgun (WGS) entry which is preliminary data.</text>
</comment>
<feature type="transmembrane region" description="Helical" evidence="2">
    <location>
        <begin position="27"/>
        <end position="49"/>
    </location>
</feature>
<organism evidence="3 4">
    <name type="scientific">Saccharothrix longispora</name>
    <dbReference type="NCBI Taxonomy" id="33920"/>
    <lineage>
        <taxon>Bacteria</taxon>
        <taxon>Bacillati</taxon>
        <taxon>Actinomycetota</taxon>
        <taxon>Actinomycetes</taxon>
        <taxon>Pseudonocardiales</taxon>
        <taxon>Pseudonocardiaceae</taxon>
        <taxon>Saccharothrix</taxon>
    </lineage>
</organism>
<feature type="region of interest" description="Disordered" evidence="1">
    <location>
        <begin position="60"/>
        <end position="96"/>
    </location>
</feature>
<dbReference type="EMBL" id="JAVDSG010000001">
    <property type="protein sequence ID" value="MDR6598731.1"/>
    <property type="molecule type" value="Genomic_DNA"/>
</dbReference>
<protein>
    <submittedName>
        <fullName evidence="3">Uncharacterized protein</fullName>
    </submittedName>
</protein>
<keyword evidence="2" id="KW-0812">Transmembrane</keyword>
<proteinExistence type="predicted"/>
<name>A0ABU1Q7R6_9PSEU</name>